<evidence type="ECO:0000256" key="1">
    <source>
        <dbReference type="SAM" id="Phobius"/>
    </source>
</evidence>
<dbReference type="EMBL" id="GBRH01180701">
    <property type="protein sequence ID" value="JAE17195.1"/>
    <property type="molecule type" value="Transcribed_RNA"/>
</dbReference>
<reference evidence="2" key="2">
    <citation type="journal article" date="2015" name="Data Brief">
        <title>Shoot transcriptome of the giant reed, Arundo donax.</title>
        <authorList>
            <person name="Barrero R.A."/>
            <person name="Guerrero F.D."/>
            <person name="Moolhuijzen P."/>
            <person name="Goolsby J.A."/>
            <person name="Tidwell J."/>
            <person name="Bellgard S.E."/>
            <person name="Bellgard M.I."/>
        </authorList>
    </citation>
    <scope>NUCLEOTIDE SEQUENCE</scope>
    <source>
        <tissue evidence="2">Shoot tissue taken approximately 20 cm above the soil surface</tissue>
    </source>
</reference>
<organism evidence="2">
    <name type="scientific">Arundo donax</name>
    <name type="common">Giant reed</name>
    <name type="synonym">Donax arundinaceus</name>
    <dbReference type="NCBI Taxonomy" id="35708"/>
    <lineage>
        <taxon>Eukaryota</taxon>
        <taxon>Viridiplantae</taxon>
        <taxon>Streptophyta</taxon>
        <taxon>Embryophyta</taxon>
        <taxon>Tracheophyta</taxon>
        <taxon>Spermatophyta</taxon>
        <taxon>Magnoliopsida</taxon>
        <taxon>Liliopsida</taxon>
        <taxon>Poales</taxon>
        <taxon>Poaceae</taxon>
        <taxon>PACMAD clade</taxon>
        <taxon>Arundinoideae</taxon>
        <taxon>Arundineae</taxon>
        <taxon>Arundo</taxon>
    </lineage>
</organism>
<keyword evidence="1" id="KW-0472">Membrane</keyword>
<evidence type="ECO:0000313" key="2">
    <source>
        <dbReference type="EMBL" id="JAE17195.1"/>
    </source>
</evidence>
<protein>
    <submittedName>
        <fullName evidence="2">Uncharacterized protein</fullName>
    </submittedName>
</protein>
<feature type="transmembrane region" description="Helical" evidence="1">
    <location>
        <begin position="22"/>
        <end position="41"/>
    </location>
</feature>
<name>A0A0A9FWH7_ARUDO</name>
<sequence>MPFESIVLFFCRFLVQFLKCNFFLLSTLPLFVFICSQSILFR</sequence>
<reference evidence="2" key="1">
    <citation type="submission" date="2014-09" db="EMBL/GenBank/DDBJ databases">
        <authorList>
            <person name="Magalhaes I.L.F."/>
            <person name="Oliveira U."/>
            <person name="Santos F.R."/>
            <person name="Vidigal T.H.D.A."/>
            <person name="Brescovit A.D."/>
            <person name="Santos A.J."/>
        </authorList>
    </citation>
    <scope>NUCLEOTIDE SEQUENCE</scope>
    <source>
        <tissue evidence="2">Shoot tissue taken approximately 20 cm above the soil surface</tissue>
    </source>
</reference>
<proteinExistence type="predicted"/>
<keyword evidence="1" id="KW-1133">Transmembrane helix</keyword>
<accession>A0A0A9FWH7</accession>
<keyword evidence="1" id="KW-0812">Transmembrane</keyword>
<dbReference type="AlphaFoldDB" id="A0A0A9FWH7"/>